<proteinExistence type="predicted"/>
<evidence type="ECO:0000256" key="1">
    <source>
        <dbReference type="SAM" id="MobiDB-lite"/>
    </source>
</evidence>
<dbReference type="RefSeq" id="WP_260992443.1">
    <property type="nucleotide sequence ID" value="NZ_JAODWD010000002.1"/>
</dbReference>
<dbReference type="Proteomes" id="UP001206639">
    <property type="component" value="Unassembled WGS sequence"/>
</dbReference>
<evidence type="ECO:0000313" key="3">
    <source>
        <dbReference type="EMBL" id="MCT7658388.1"/>
    </source>
</evidence>
<evidence type="ECO:0008006" key="5">
    <source>
        <dbReference type="Google" id="ProtNLM"/>
    </source>
</evidence>
<feature type="compositionally biased region" description="Basic and acidic residues" evidence="1">
    <location>
        <begin position="32"/>
        <end position="47"/>
    </location>
</feature>
<reference evidence="4" key="1">
    <citation type="submission" date="2023-07" db="EMBL/GenBank/DDBJ databases">
        <authorList>
            <person name="Deng Y."/>
            <person name="Zhang Y.-Q."/>
        </authorList>
    </citation>
    <scope>NUCLEOTIDE SEQUENCE [LARGE SCALE GENOMIC DNA]</scope>
    <source>
        <strain evidence="4">CPCC 205710</strain>
    </source>
</reference>
<gene>
    <name evidence="3" type="ORF">N4S67_08140</name>
</gene>
<keyword evidence="4" id="KW-1185">Reference proteome</keyword>
<organism evidence="3 4">
    <name type="scientific">Mycobacterium deserti</name>
    <dbReference type="NCBI Taxonomy" id="2978347"/>
    <lineage>
        <taxon>Bacteria</taxon>
        <taxon>Bacillati</taxon>
        <taxon>Actinomycetota</taxon>
        <taxon>Actinomycetes</taxon>
        <taxon>Mycobacteriales</taxon>
        <taxon>Mycobacteriaceae</taxon>
        <taxon>Mycobacterium</taxon>
    </lineage>
</organism>
<feature type="signal peptide" evidence="2">
    <location>
        <begin position="1"/>
        <end position="27"/>
    </location>
</feature>
<feature type="region of interest" description="Disordered" evidence="1">
    <location>
        <begin position="32"/>
        <end position="70"/>
    </location>
</feature>
<evidence type="ECO:0000256" key="2">
    <source>
        <dbReference type="SAM" id="SignalP"/>
    </source>
</evidence>
<feature type="chain" id="PRO_5046821195" description="Lipoprotein" evidence="2">
    <location>
        <begin position="28"/>
        <end position="95"/>
    </location>
</feature>
<evidence type="ECO:0000313" key="4">
    <source>
        <dbReference type="Proteomes" id="UP001206639"/>
    </source>
</evidence>
<protein>
    <recommendedName>
        <fullName evidence="5">Lipoprotein</fullName>
    </recommendedName>
</protein>
<keyword evidence="2" id="KW-0732">Signal</keyword>
<accession>A0ABT2M7Z8</accession>
<name>A0ABT2M7Z8_9MYCO</name>
<sequence>MRRVQWPIAVCAVVGALLGGANCTAIAIADSGDHQSGRSADSNHGDADTDEPTVRAVGVLSGSPGDGSEGSGVCVGYRQAAAAQHLRHRGVQRFG</sequence>
<dbReference type="EMBL" id="JAODWD010000002">
    <property type="protein sequence ID" value="MCT7658388.1"/>
    <property type="molecule type" value="Genomic_DNA"/>
</dbReference>
<comment type="caution">
    <text evidence="3">The sequence shown here is derived from an EMBL/GenBank/DDBJ whole genome shotgun (WGS) entry which is preliminary data.</text>
</comment>